<dbReference type="SUPFAM" id="SSF52129">
    <property type="entry name" value="Caspase-like"/>
    <property type="match status" value="1"/>
</dbReference>
<dbReference type="GO" id="GO:0006508">
    <property type="term" value="P:proteolysis"/>
    <property type="evidence" value="ECO:0007669"/>
    <property type="project" value="InterPro"/>
</dbReference>
<evidence type="ECO:0000259" key="10">
    <source>
        <dbReference type="Pfam" id="PF13087"/>
    </source>
</evidence>
<feature type="domain" description="DNA2/NAM7 helicase-like C-terminal" evidence="10">
    <location>
        <begin position="950"/>
        <end position="1120"/>
    </location>
</feature>
<dbReference type="Gene3D" id="3.40.50.300">
    <property type="entry name" value="P-loop containing nucleotide triphosphate hydrolases"/>
    <property type="match status" value="3"/>
</dbReference>
<gene>
    <name evidence="11" type="ORF">HGB44_27280</name>
</gene>
<dbReference type="CDD" id="cd18808">
    <property type="entry name" value="SF1_C_Upf1"/>
    <property type="match status" value="1"/>
</dbReference>
<dbReference type="PANTHER" id="PTHR43788:SF8">
    <property type="entry name" value="DNA-BINDING PROTEIN SMUBP-2"/>
    <property type="match status" value="1"/>
</dbReference>
<dbReference type="Gene3D" id="3.40.50.1460">
    <property type="match status" value="1"/>
</dbReference>
<dbReference type="PANTHER" id="PTHR43788">
    <property type="entry name" value="DNA2/NAM7 HELICASE FAMILY MEMBER"/>
    <property type="match status" value="1"/>
</dbReference>
<dbReference type="InterPro" id="IPR050534">
    <property type="entry name" value="Coronavir_polyprotein_1ab"/>
</dbReference>
<dbReference type="Pfam" id="PF00656">
    <property type="entry name" value="Peptidase_C14"/>
    <property type="match status" value="1"/>
</dbReference>
<feature type="compositionally biased region" description="Low complexity" evidence="7">
    <location>
        <begin position="253"/>
        <end position="262"/>
    </location>
</feature>
<keyword evidence="6" id="KW-0175">Coiled coil</keyword>
<dbReference type="InterPro" id="IPR027417">
    <property type="entry name" value="P-loop_NTPase"/>
</dbReference>
<evidence type="ECO:0000256" key="4">
    <source>
        <dbReference type="ARBA" id="ARBA00022806"/>
    </source>
</evidence>
<evidence type="ECO:0000256" key="1">
    <source>
        <dbReference type="ARBA" id="ARBA00007913"/>
    </source>
</evidence>
<keyword evidence="5 11" id="KW-0067">ATP-binding</keyword>
<evidence type="ECO:0000256" key="6">
    <source>
        <dbReference type="SAM" id="Coils"/>
    </source>
</evidence>
<evidence type="ECO:0000256" key="2">
    <source>
        <dbReference type="ARBA" id="ARBA00022741"/>
    </source>
</evidence>
<dbReference type="Proteomes" id="UP000553209">
    <property type="component" value="Unassembled WGS sequence"/>
</dbReference>
<dbReference type="InterPro" id="IPR018247">
    <property type="entry name" value="EF_Hand_1_Ca_BS"/>
</dbReference>
<dbReference type="EMBL" id="JAAXPG010000035">
    <property type="protein sequence ID" value="NKZ01347.1"/>
    <property type="molecule type" value="Genomic_DNA"/>
</dbReference>
<accession>A0A7X6MHC6</accession>
<feature type="domain" description="DNA2/NAM7 helicase helicase" evidence="9">
    <location>
        <begin position="558"/>
        <end position="902"/>
    </location>
</feature>
<dbReference type="PROSITE" id="PS00018">
    <property type="entry name" value="EF_HAND_1"/>
    <property type="match status" value="1"/>
</dbReference>
<evidence type="ECO:0000313" key="11">
    <source>
        <dbReference type="EMBL" id="NKZ01347.1"/>
    </source>
</evidence>
<evidence type="ECO:0000256" key="5">
    <source>
        <dbReference type="ARBA" id="ARBA00022840"/>
    </source>
</evidence>
<comment type="similarity">
    <text evidence="1">Belongs to the DNA2/NAM7 helicase family.</text>
</comment>
<evidence type="ECO:0000256" key="3">
    <source>
        <dbReference type="ARBA" id="ARBA00022801"/>
    </source>
</evidence>
<keyword evidence="4" id="KW-0347">Helicase</keyword>
<dbReference type="AlphaFoldDB" id="A0A7X6MHC6"/>
<evidence type="ECO:0000313" key="12">
    <source>
        <dbReference type="Proteomes" id="UP000553209"/>
    </source>
</evidence>
<dbReference type="InterPro" id="IPR011600">
    <property type="entry name" value="Pept_C14_caspase"/>
</dbReference>
<protein>
    <submittedName>
        <fullName evidence="11">ATP-binding domain-containing protein</fullName>
    </submittedName>
</protein>
<dbReference type="InterPro" id="IPR041679">
    <property type="entry name" value="DNA2/NAM7-like_C"/>
</dbReference>
<feature type="coiled-coil region" evidence="6">
    <location>
        <begin position="666"/>
        <end position="703"/>
    </location>
</feature>
<organism evidence="11 12">
    <name type="scientific">Nocardiopsis alborubida</name>
    <dbReference type="NCBI Taxonomy" id="146802"/>
    <lineage>
        <taxon>Bacteria</taxon>
        <taxon>Bacillati</taxon>
        <taxon>Actinomycetota</taxon>
        <taxon>Actinomycetes</taxon>
        <taxon>Streptosporangiales</taxon>
        <taxon>Nocardiopsidaceae</taxon>
        <taxon>Nocardiopsis</taxon>
    </lineage>
</organism>
<proteinExistence type="inferred from homology"/>
<reference evidence="11 12" key="1">
    <citation type="submission" date="2020-04" db="EMBL/GenBank/DDBJ databases">
        <title>MicrobeNet Type strains.</title>
        <authorList>
            <person name="Nicholson A.C."/>
        </authorList>
    </citation>
    <scope>NUCLEOTIDE SEQUENCE [LARGE SCALE GENOMIC DNA]</scope>
    <source>
        <strain evidence="11 12">ATCC 23612</strain>
    </source>
</reference>
<sequence>MMRTAILLGVNRYDDLENLRSPHADVAALQRVLKDNGHYDRVETLLDPTRNGVMEVLEEALSTGRPDDLLLVSFSGHGVKDKRGRLHLAVKDTRRTRLETTALSAEVLKRLLEDSRVRSKVLLLDCCHGGAFADGFATRSADDEPLDLQRQLSDGAGTYVIAASGALERAREGDNTHGVQPSPFSTSVVRGLAGAAPDANGDGWIDAVDLYQHVHREVDHVDGQRVTVSSLGVRGALVLARHTGAATATDLPGSSGSGASASHETEAPQEGSVRRGAPGPSANRGQGETAGRPSPGAAGGWRWDSYLDYLRDCLMRQSVLQQLPDATGQDTAVCAMGSEVLLSRAADRWALTGRAEALAREAVKEGRPLRYGYPTVLFDPASSDRRGTKPKLAPLIVMDVELAQEPDGPFLVPVGEPELNRELLVSVADLDEGDIEELVDWFEADWDGHGVAGLADKARAVCSRLGLPRVDDLAAGELRDSVDVLRGARRGAQNAALLYRADPAGAAVKQLVGDLDHREGRKGIRIQSLPGTALAALSDPQHAVRSFETALPVVTGRSNTAQEEILASAMSRTLTVATGAPGTGKSELITSVVTTAVAAGQSVLVASTNNTAVDEVVTRVNRIGPEADLMVRTGNRARRADEPEILNALLAAEWGPVDSATAHARLSAHQRGLEEAQGELADVEETERRLASLADARERQIRRLPDGVTPADFAGQRQADAWARRTGAALESRWARWWHRWWVRRGLGVAGTERELAEVLAFLVIEREWRELLERRKGRPSPEETAERVRALRAERQRVSREFLLGRFAQSLVRGRAVIEERLRNLASGDSGWKGMKALVRVVRAWATTSRSVRGVFPPEPGLFDLVVVDEASQCTVADLVPLLYRARRALVIGDPHQLQPVSALSAQDDRRLQAVHGLSRSEGEERSLTYTGSSAYHAAASALVAGGGEVLWLDEHYRCHPDIVASVNRRFYGDRLAVRTDTAALAAPEDPAVRWIDVRGDCERPQGRSCRNRVEADAVVDLLRELWRTLPAEVSIGVVSPFAAQVRQIERALGQGGLERIRVGTAHRFQGGERDVVVVSPAAATGVHRHSGQWALRQQNLWNVAVTRARARLYVVGDRQYWAEQGGLLSDLAAENTLGPEKALDEAGNRLFEALAGHGVRVRARHRVQGYVCDLWFSDTAPGADTDRETAVIVDSAGLGGTASPAPGRTLQRSLDRVALFAAVSGLLTVRVPAWRCLTEPEAVAVELLGRHTDADEEQVCPVRA</sequence>
<dbReference type="SUPFAM" id="SSF52540">
    <property type="entry name" value="P-loop containing nucleoside triphosphate hydrolases"/>
    <property type="match status" value="1"/>
</dbReference>
<feature type="domain" description="Peptidase C14 caspase" evidence="8">
    <location>
        <begin position="3"/>
        <end position="219"/>
    </location>
</feature>
<dbReference type="InterPro" id="IPR047187">
    <property type="entry name" value="SF1_C_Upf1"/>
</dbReference>
<dbReference type="Pfam" id="PF13087">
    <property type="entry name" value="AAA_12"/>
    <property type="match status" value="1"/>
</dbReference>
<evidence type="ECO:0000256" key="7">
    <source>
        <dbReference type="SAM" id="MobiDB-lite"/>
    </source>
</evidence>
<name>A0A7X6MHC6_9ACTN</name>
<dbReference type="Pfam" id="PF13086">
    <property type="entry name" value="AAA_11"/>
    <property type="match status" value="1"/>
</dbReference>
<evidence type="ECO:0000259" key="8">
    <source>
        <dbReference type="Pfam" id="PF00656"/>
    </source>
</evidence>
<dbReference type="InterPro" id="IPR041677">
    <property type="entry name" value="DNA2/NAM7_AAA_11"/>
</dbReference>
<dbReference type="GO" id="GO:0005524">
    <property type="term" value="F:ATP binding"/>
    <property type="evidence" value="ECO:0007669"/>
    <property type="project" value="UniProtKB-KW"/>
</dbReference>
<dbReference type="NCBIfam" id="NF047832">
    <property type="entry name" value="caspase_w_EACC1"/>
    <property type="match status" value="1"/>
</dbReference>
<keyword evidence="2" id="KW-0547">Nucleotide-binding</keyword>
<dbReference type="GO" id="GO:0043139">
    <property type="term" value="F:5'-3' DNA helicase activity"/>
    <property type="evidence" value="ECO:0007669"/>
    <property type="project" value="TreeGrafter"/>
</dbReference>
<keyword evidence="3" id="KW-0378">Hydrolase</keyword>
<evidence type="ECO:0000259" key="9">
    <source>
        <dbReference type="Pfam" id="PF13086"/>
    </source>
</evidence>
<dbReference type="GO" id="GO:0004197">
    <property type="term" value="F:cysteine-type endopeptidase activity"/>
    <property type="evidence" value="ECO:0007669"/>
    <property type="project" value="InterPro"/>
</dbReference>
<dbReference type="InterPro" id="IPR029030">
    <property type="entry name" value="Caspase-like_dom_sf"/>
</dbReference>
<keyword evidence="12" id="KW-1185">Reference proteome</keyword>
<feature type="region of interest" description="Disordered" evidence="7">
    <location>
        <begin position="247"/>
        <end position="297"/>
    </location>
</feature>
<comment type="caution">
    <text evidence="11">The sequence shown here is derived from an EMBL/GenBank/DDBJ whole genome shotgun (WGS) entry which is preliminary data.</text>
</comment>